<evidence type="ECO:0000313" key="2">
    <source>
        <dbReference type="EMBL" id="SFQ84064.1"/>
    </source>
</evidence>
<keyword evidence="1" id="KW-1133">Transmembrane helix</keyword>
<organism evidence="2 3">
    <name type="scientific">Hymenobacter arizonensis</name>
    <name type="common">Siccationidurans arizonensis</name>
    <dbReference type="NCBI Taxonomy" id="1227077"/>
    <lineage>
        <taxon>Bacteria</taxon>
        <taxon>Pseudomonadati</taxon>
        <taxon>Bacteroidota</taxon>
        <taxon>Cytophagia</taxon>
        <taxon>Cytophagales</taxon>
        <taxon>Hymenobacteraceae</taxon>
        <taxon>Hymenobacter</taxon>
    </lineage>
</organism>
<feature type="transmembrane region" description="Helical" evidence="1">
    <location>
        <begin position="39"/>
        <end position="65"/>
    </location>
</feature>
<keyword evidence="1" id="KW-0472">Membrane</keyword>
<reference evidence="3" key="1">
    <citation type="submission" date="2016-10" db="EMBL/GenBank/DDBJ databases">
        <authorList>
            <person name="Varghese N."/>
            <person name="Submissions S."/>
        </authorList>
    </citation>
    <scope>NUCLEOTIDE SEQUENCE [LARGE SCALE GENOMIC DNA]</scope>
    <source>
        <strain evidence="3">OR362-8,ATCC BAA-1266,JCM 13504</strain>
    </source>
</reference>
<name>A0A1I6BT57_HYMAR</name>
<keyword evidence="3" id="KW-1185">Reference proteome</keyword>
<evidence type="ECO:0000256" key="1">
    <source>
        <dbReference type="SAM" id="Phobius"/>
    </source>
</evidence>
<dbReference type="STRING" id="1227077.SAMN04515668_5071"/>
<proteinExistence type="predicted"/>
<keyword evidence="1" id="KW-0812">Transmembrane</keyword>
<dbReference type="EMBL" id="FOXS01000014">
    <property type="protein sequence ID" value="SFQ84064.1"/>
    <property type="molecule type" value="Genomic_DNA"/>
</dbReference>
<sequence length="102" mass="10876">MNTQALRKYMTPFLINAALFLVGYLWLKANDQTGLGGAWAAIGTIALTLLGATLLNLALCIVNFVRGNQALGYLYLSLFLGGMLLVKGFFSAIEHVPGKIGG</sequence>
<feature type="transmembrane region" description="Helical" evidence="1">
    <location>
        <begin position="9"/>
        <end position="27"/>
    </location>
</feature>
<protein>
    <submittedName>
        <fullName evidence="2">Uncharacterized protein</fullName>
    </submittedName>
</protein>
<feature type="transmembrane region" description="Helical" evidence="1">
    <location>
        <begin position="72"/>
        <end position="93"/>
    </location>
</feature>
<accession>A0A1I6BT57</accession>
<evidence type="ECO:0000313" key="3">
    <source>
        <dbReference type="Proteomes" id="UP000199029"/>
    </source>
</evidence>
<gene>
    <name evidence="2" type="ORF">SAMN04515668_5071</name>
</gene>
<dbReference type="AlphaFoldDB" id="A0A1I6BT57"/>
<dbReference type="Proteomes" id="UP000199029">
    <property type="component" value="Unassembled WGS sequence"/>
</dbReference>